<dbReference type="EMBL" id="JACOPN010000003">
    <property type="protein sequence ID" value="MBC5716841.1"/>
    <property type="molecule type" value="Genomic_DNA"/>
</dbReference>
<dbReference type="PROSITE" id="PS51257">
    <property type="entry name" value="PROKAR_LIPOPROTEIN"/>
    <property type="match status" value="1"/>
</dbReference>
<name>A0A8J6J3B3_9FIRM</name>
<evidence type="ECO:0000313" key="2">
    <source>
        <dbReference type="EMBL" id="MBC5716841.1"/>
    </source>
</evidence>
<protein>
    <recommendedName>
        <fullName evidence="4">Lipoprotein</fullName>
    </recommendedName>
</protein>
<sequence length="390" mass="43826">MKRLFSAALAALFLLLAGCGPEPSARPEALTDADLPLSDTARLRTVPEFLTEEQQLLYRQAFALYSAMFDGETTGIDDAFPGADAQTEHDEYTPPDSDLTYVSSNSRWRDWADFDRVVHGLFTDAFWAACNDSGSGPIYIEHDGRLFILDCAYGDQYYNGNIPDEFTLAAQTDERIDFTVTAHYSYPYPRQDETQEERDNRLETSYEYTRTYPVTLVNTDAGWRFDAFTTPNQADMRLLGEWDGVEETDFYGGNTSGPSASLYVNERLGFSMEMPLSWLGQVEVEEEYDLPHRGGGNCVTFYHKATRDNGEGGVLFFLDCYPGQWSEDDPPVVAGHSVVVAQTEENTYLLRTPSDVEYSQTDPALAAEYQALAAQQDFISTHICMTDQKK</sequence>
<evidence type="ECO:0008006" key="4">
    <source>
        <dbReference type="Google" id="ProtNLM"/>
    </source>
</evidence>
<evidence type="ECO:0000313" key="3">
    <source>
        <dbReference type="Proteomes" id="UP000602260"/>
    </source>
</evidence>
<accession>A0A8J6J3B3</accession>
<keyword evidence="3" id="KW-1185">Reference proteome</keyword>
<organism evidence="2 3">
    <name type="scientific">Flintibacter faecis</name>
    <dbReference type="NCBI Taxonomy" id="2763047"/>
    <lineage>
        <taxon>Bacteria</taxon>
        <taxon>Bacillati</taxon>
        <taxon>Bacillota</taxon>
        <taxon>Clostridia</taxon>
        <taxon>Eubacteriales</taxon>
        <taxon>Flintibacter</taxon>
    </lineage>
</organism>
<gene>
    <name evidence="2" type="ORF">H8S55_05835</name>
</gene>
<comment type="caution">
    <text evidence="2">The sequence shown here is derived from an EMBL/GenBank/DDBJ whole genome shotgun (WGS) entry which is preliminary data.</text>
</comment>
<proteinExistence type="predicted"/>
<reference evidence="2" key="1">
    <citation type="submission" date="2020-08" db="EMBL/GenBank/DDBJ databases">
        <title>Genome public.</title>
        <authorList>
            <person name="Liu C."/>
            <person name="Sun Q."/>
        </authorList>
    </citation>
    <scope>NUCLEOTIDE SEQUENCE</scope>
    <source>
        <strain evidence="2">BX5</strain>
    </source>
</reference>
<keyword evidence="1" id="KW-0732">Signal</keyword>
<dbReference type="RefSeq" id="WP_186878180.1">
    <property type="nucleotide sequence ID" value="NZ_JACOPN010000003.1"/>
</dbReference>
<dbReference type="AlphaFoldDB" id="A0A8J6J3B3"/>
<dbReference type="Proteomes" id="UP000602260">
    <property type="component" value="Unassembled WGS sequence"/>
</dbReference>
<evidence type="ECO:0000256" key="1">
    <source>
        <dbReference type="SAM" id="SignalP"/>
    </source>
</evidence>
<feature type="chain" id="PRO_5035196298" description="Lipoprotein" evidence="1">
    <location>
        <begin position="25"/>
        <end position="390"/>
    </location>
</feature>
<feature type="signal peptide" evidence="1">
    <location>
        <begin position="1"/>
        <end position="24"/>
    </location>
</feature>